<protein>
    <submittedName>
        <fullName evidence="3">Uncharacterized protein</fullName>
    </submittedName>
</protein>
<organism evidence="3">
    <name type="scientific">marine metagenome</name>
    <dbReference type="NCBI Taxonomy" id="408172"/>
    <lineage>
        <taxon>unclassified sequences</taxon>
        <taxon>metagenomes</taxon>
        <taxon>ecological metagenomes</taxon>
    </lineage>
</organism>
<evidence type="ECO:0000259" key="1">
    <source>
        <dbReference type="Pfam" id="PF00460"/>
    </source>
</evidence>
<feature type="domain" description="Flagellar basal body rod protein N-terminal" evidence="1">
    <location>
        <begin position="17"/>
        <end position="34"/>
    </location>
</feature>
<feature type="domain" description="Flagellar hook protein FlgE/F/G-like D1" evidence="2">
    <location>
        <begin position="100"/>
        <end position="162"/>
    </location>
</feature>
<dbReference type="InterPro" id="IPR053967">
    <property type="entry name" value="LlgE_F_G-like_D1"/>
</dbReference>
<reference evidence="3" key="1">
    <citation type="submission" date="2018-05" db="EMBL/GenBank/DDBJ databases">
        <authorList>
            <person name="Lanie J.A."/>
            <person name="Ng W.-L."/>
            <person name="Kazmierczak K.M."/>
            <person name="Andrzejewski T.M."/>
            <person name="Davidsen T.M."/>
            <person name="Wayne K.J."/>
            <person name="Tettelin H."/>
            <person name="Glass J.I."/>
            <person name="Rusch D."/>
            <person name="Podicherti R."/>
            <person name="Tsui H.-C.T."/>
            <person name="Winkler M.E."/>
        </authorList>
    </citation>
    <scope>NUCLEOTIDE SEQUENCE</scope>
</reference>
<dbReference type="InterPro" id="IPR037925">
    <property type="entry name" value="FlgE/F/G-like"/>
</dbReference>
<sequence length="173" mass="19186">MSGMTSLVQAAGVIEHKMETVANNLANVNTVGFKEDQPSFREVLSTVQRVVPESLEERFLSHEYLDDYVGMDKSAVIVDEVGKNFEPGRMRSTGNDLDFAIANEGFFTIETPQGERFTRNGHFQMDSEGRIVTNEGYFVLGEKGPITVKNGPVHIDESGQVHVDGKISDSFRL</sequence>
<dbReference type="InterPro" id="IPR019776">
    <property type="entry name" value="Flagellar_basal_body_rod_CS"/>
</dbReference>
<dbReference type="Pfam" id="PF00460">
    <property type="entry name" value="Flg_bb_rod"/>
    <property type="match status" value="1"/>
</dbReference>
<dbReference type="InterPro" id="IPR020013">
    <property type="entry name" value="Flagellar_FlgE/F/G"/>
</dbReference>
<proteinExistence type="predicted"/>
<dbReference type="PANTHER" id="PTHR30435:SF19">
    <property type="entry name" value="FLAGELLAR BASAL-BODY ROD PROTEIN FLGG"/>
    <property type="match status" value="1"/>
</dbReference>
<dbReference type="NCBIfam" id="TIGR03506">
    <property type="entry name" value="FlgEFG_subfam"/>
    <property type="match status" value="1"/>
</dbReference>
<feature type="non-terminal residue" evidence="3">
    <location>
        <position position="173"/>
    </location>
</feature>
<accession>A0A383D3K5</accession>
<gene>
    <name evidence="3" type="ORF">METZ01_LOCUS491981</name>
</gene>
<dbReference type="PANTHER" id="PTHR30435">
    <property type="entry name" value="FLAGELLAR PROTEIN"/>
    <property type="match status" value="1"/>
</dbReference>
<dbReference type="SUPFAM" id="SSF117143">
    <property type="entry name" value="Flagellar hook protein flgE"/>
    <property type="match status" value="1"/>
</dbReference>
<dbReference type="EMBL" id="UINC01214066">
    <property type="protein sequence ID" value="SVE39127.1"/>
    <property type="molecule type" value="Genomic_DNA"/>
</dbReference>
<dbReference type="InterPro" id="IPR001444">
    <property type="entry name" value="Flag_bb_rod_N"/>
</dbReference>
<dbReference type="GO" id="GO:0071978">
    <property type="term" value="P:bacterial-type flagellum-dependent swarming motility"/>
    <property type="evidence" value="ECO:0007669"/>
    <property type="project" value="TreeGrafter"/>
</dbReference>
<name>A0A383D3K5_9ZZZZ</name>
<evidence type="ECO:0000313" key="3">
    <source>
        <dbReference type="EMBL" id="SVE39127.1"/>
    </source>
</evidence>
<dbReference type="PROSITE" id="PS00588">
    <property type="entry name" value="FLAGELLA_BB_ROD"/>
    <property type="match status" value="1"/>
</dbReference>
<dbReference type="AlphaFoldDB" id="A0A383D3K5"/>
<dbReference type="Pfam" id="PF22692">
    <property type="entry name" value="LlgE_F_G_D1"/>
    <property type="match status" value="1"/>
</dbReference>
<dbReference type="GO" id="GO:0009288">
    <property type="term" value="C:bacterial-type flagellum"/>
    <property type="evidence" value="ECO:0007669"/>
    <property type="project" value="TreeGrafter"/>
</dbReference>
<evidence type="ECO:0000259" key="2">
    <source>
        <dbReference type="Pfam" id="PF22692"/>
    </source>
</evidence>